<dbReference type="PANTHER" id="PTHR42977:SF3">
    <property type="entry name" value="AB HYDROLASE-1 DOMAIN-CONTAINING PROTEIN"/>
    <property type="match status" value="1"/>
</dbReference>
<dbReference type="SUPFAM" id="SSF53474">
    <property type="entry name" value="alpha/beta-Hydrolases"/>
    <property type="match status" value="1"/>
</dbReference>
<organism evidence="8 9">
    <name type="scientific">Litoribacillus peritrichatus</name>
    <dbReference type="NCBI Taxonomy" id="718191"/>
    <lineage>
        <taxon>Bacteria</taxon>
        <taxon>Pseudomonadati</taxon>
        <taxon>Pseudomonadota</taxon>
        <taxon>Gammaproteobacteria</taxon>
        <taxon>Oceanospirillales</taxon>
        <taxon>Oceanospirillaceae</taxon>
        <taxon>Litoribacillus</taxon>
    </lineage>
</organism>
<dbReference type="InterPro" id="IPR051340">
    <property type="entry name" value="Haloalkane_dehalogenase"/>
</dbReference>
<dbReference type="RefSeq" id="WP_344799337.1">
    <property type="nucleotide sequence ID" value="NZ_BAABBN010000007.1"/>
</dbReference>
<comment type="similarity">
    <text evidence="2 6">Belongs to the haloalkane dehalogenase family. Type 1 subfamily.</text>
</comment>
<evidence type="ECO:0000259" key="7">
    <source>
        <dbReference type="Pfam" id="PF00561"/>
    </source>
</evidence>
<keyword evidence="9" id="KW-1185">Reference proteome</keyword>
<evidence type="ECO:0000256" key="1">
    <source>
        <dbReference type="ARBA" id="ARBA00001644"/>
    </source>
</evidence>
<gene>
    <name evidence="6" type="primary">dhmA</name>
    <name evidence="8" type="ORF">GCM10022277_29610</name>
</gene>
<dbReference type="PRINTS" id="PR00111">
    <property type="entry name" value="ABHYDROLASE"/>
</dbReference>
<comment type="catalytic activity">
    <reaction evidence="1 6">
        <text>1-haloalkane + H2O = a halide anion + a primary alcohol + H(+)</text>
        <dbReference type="Rhea" id="RHEA:19081"/>
        <dbReference type="ChEBI" id="CHEBI:15377"/>
        <dbReference type="ChEBI" id="CHEBI:15378"/>
        <dbReference type="ChEBI" id="CHEBI:15734"/>
        <dbReference type="ChEBI" id="CHEBI:16042"/>
        <dbReference type="ChEBI" id="CHEBI:18060"/>
        <dbReference type="EC" id="3.8.1.5"/>
    </reaction>
</comment>
<dbReference type="Gene3D" id="3.40.50.1820">
    <property type="entry name" value="alpha/beta hydrolase"/>
    <property type="match status" value="1"/>
</dbReference>
<dbReference type="HAMAP" id="MF_01230">
    <property type="entry name" value="Haloalk_dehal_type1"/>
    <property type="match status" value="1"/>
</dbReference>
<feature type="active site" description="Proton acceptor" evidence="6">
    <location>
        <position position="286"/>
    </location>
</feature>
<keyword evidence="5 6" id="KW-0378">Hydrolase</keyword>
<evidence type="ECO:0000256" key="4">
    <source>
        <dbReference type="ARBA" id="ARBA00012065"/>
    </source>
</evidence>
<comment type="subunit">
    <text evidence="3 6">Monomer.</text>
</comment>
<comment type="caution">
    <text evidence="8">The sequence shown here is derived from an EMBL/GenBank/DDBJ whole genome shotgun (WGS) entry which is preliminary data.</text>
</comment>
<evidence type="ECO:0000256" key="6">
    <source>
        <dbReference type="HAMAP-Rule" id="MF_01230"/>
    </source>
</evidence>
<feature type="domain" description="AB hydrolase-1" evidence="7">
    <location>
        <begin position="55"/>
        <end position="171"/>
    </location>
</feature>
<reference evidence="9" key="1">
    <citation type="journal article" date="2019" name="Int. J. Syst. Evol. Microbiol.">
        <title>The Global Catalogue of Microorganisms (GCM) 10K type strain sequencing project: providing services to taxonomists for standard genome sequencing and annotation.</title>
        <authorList>
            <consortium name="The Broad Institute Genomics Platform"/>
            <consortium name="The Broad Institute Genome Sequencing Center for Infectious Disease"/>
            <person name="Wu L."/>
            <person name="Ma J."/>
        </authorList>
    </citation>
    <scope>NUCLEOTIDE SEQUENCE [LARGE SCALE GENOMIC DNA]</scope>
    <source>
        <strain evidence="9">JCM 17551</strain>
    </source>
</reference>
<dbReference type="NCBIfam" id="NF002043">
    <property type="entry name" value="PRK00870.1"/>
    <property type="match status" value="1"/>
</dbReference>
<dbReference type="PRINTS" id="PR00412">
    <property type="entry name" value="EPOXHYDRLASE"/>
</dbReference>
<dbReference type="PANTHER" id="PTHR42977">
    <property type="entry name" value="HYDROLASE-RELATED"/>
    <property type="match status" value="1"/>
</dbReference>
<dbReference type="Proteomes" id="UP001501565">
    <property type="component" value="Unassembled WGS sequence"/>
</dbReference>
<sequence length="308" mass="34415">MLKFIRTPEEQFQKLIGYPFAEHYVDVDMGEEVSSGASVAMRMHYVDEGPKDADPVLMMHGEPSWSYLYRNMIPICAAAGHRVIAPDLVGFGKSDKPTDVASYSYQSHMEWMQTFIDKLNLNNITLVCQDWGSLIGLRLAAENPDRFKAIVVGNGMLPTGDQSVPLAFYAWKTFALYSPWFPISKIVASGTFKKLSKAEQQAYDAPFPSKEYKAGTRAFPKLVPVTPDDPATVANRNAWETLYRWDKPFLTTFSNGDPITRGGDEYMRERIPGSQGLNHQTLRGGHFLQEDSPQAFAKAVNDLLAATS</sequence>
<proteinExistence type="inferred from homology"/>
<dbReference type="InterPro" id="IPR029058">
    <property type="entry name" value="AB_hydrolase_fold"/>
</dbReference>
<feature type="active site" description="Proton donor" evidence="6">
    <location>
        <position position="257"/>
    </location>
</feature>
<dbReference type="InterPro" id="IPR000073">
    <property type="entry name" value="AB_hydrolase_1"/>
</dbReference>
<dbReference type="InterPro" id="IPR000639">
    <property type="entry name" value="Epox_hydrolase-like"/>
</dbReference>
<name>A0ABP7MVV7_9GAMM</name>
<accession>A0ABP7MVV7</accession>
<dbReference type="EMBL" id="BAABBN010000007">
    <property type="protein sequence ID" value="GAA3930957.1"/>
    <property type="molecule type" value="Genomic_DNA"/>
</dbReference>
<evidence type="ECO:0000313" key="8">
    <source>
        <dbReference type="EMBL" id="GAA3930957.1"/>
    </source>
</evidence>
<dbReference type="EC" id="3.8.1.5" evidence="4 6"/>
<evidence type="ECO:0000313" key="9">
    <source>
        <dbReference type="Proteomes" id="UP001501565"/>
    </source>
</evidence>
<evidence type="ECO:0000256" key="3">
    <source>
        <dbReference type="ARBA" id="ARBA00011245"/>
    </source>
</evidence>
<evidence type="ECO:0000256" key="2">
    <source>
        <dbReference type="ARBA" id="ARBA00008794"/>
    </source>
</evidence>
<dbReference type="Pfam" id="PF00561">
    <property type="entry name" value="Abhydrolase_1"/>
    <property type="match status" value="1"/>
</dbReference>
<protein>
    <recommendedName>
        <fullName evidence="4 6">Haloalkane dehalogenase</fullName>
        <ecNumber evidence="4 6">3.8.1.5</ecNumber>
    </recommendedName>
</protein>
<feature type="active site" description="Nucleophile" evidence="6">
    <location>
        <position position="130"/>
    </location>
</feature>
<dbReference type="InterPro" id="IPR023489">
    <property type="entry name" value="Haloalkane_dehalogenase_1"/>
</dbReference>
<evidence type="ECO:0000256" key="5">
    <source>
        <dbReference type="ARBA" id="ARBA00022801"/>
    </source>
</evidence>
<comment type="function">
    <text evidence="6">Catalyzes hydrolytic cleavage of carbon-halogen bonds in halogenated aliphatic compounds, leading to the formation of the corresponding primary alcohols, halide ions and protons.</text>
</comment>